<comment type="caution">
    <text evidence="1">The sequence shown here is derived from an EMBL/GenBank/DDBJ whole genome shotgun (WGS) entry which is preliminary data.</text>
</comment>
<keyword evidence="2" id="KW-1185">Reference proteome</keyword>
<proteinExistence type="predicted"/>
<dbReference type="EMBL" id="JAGDYP010000003">
    <property type="protein sequence ID" value="MBO1883749.1"/>
    <property type="molecule type" value="Genomic_DNA"/>
</dbReference>
<protein>
    <submittedName>
        <fullName evidence="1">Uncharacterized protein</fullName>
    </submittedName>
</protein>
<accession>A0ABS3PWS0</accession>
<organism evidence="1 2">
    <name type="scientific">Capnocytophaga bilenii</name>
    <dbReference type="NCBI Taxonomy" id="2819369"/>
    <lineage>
        <taxon>Bacteria</taxon>
        <taxon>Pseudomonadati</taxon>
        <taxon>Bacteroidota</taxon>
        <taxon>Flavobacteriia</taxon>
        <taxon>Flavobacteriales</taxon>
        <taxon>Flavobacteriaceae</taxon>
        <taxon>Capnocytophaga</taxon>
    </lineage>
</organism>
<dbReference type="RefSeq" id="WP_208058368.1">
    <property type="nucleotide sequence ID" value="NZ_JAGDYP010000003.1"/>
</dbReference>
<sequence length="60" mass="7112">MFQKPATTIDWQIEKLIERGLQIENKFTIQLANLFEKYPNVDINALGIKPNWKNEPLWLV</sequence>
<evidence type="ECO:0000313" key="1">
    <source>
        <dbReference type="EMBL" id="MBO1883749.1"/>
    </source>
</evidence>
<reference evidence="1 2" key="1">
    <citation type="submission" date="2021-03" db="EMBL/GenBank/DDBJ databases">
        <title>Isolation and description of Capnocytophaga bilenii sp. nov., a novel Capnocytophaga species, isolated from a gingivitis subject.</title>
        <authorList>
            <person name="Antezack A."/>
            <person name="Monnet-Corti V."/>
            <person name="La Scola B."/>
        </authorList>
    </citation>
    <scope>NUCLEOTIDE SEQUENCE [LARGE SCALE GENOMIC DNA]</scope>
    <source>
        <strain evidence="1 2">Marseille-Q4570</strain>
    </source>
</reference>
<evidence type="ECO:0000313" key="2">
    <source>
        <dbReference type="Proteomes" id="UP000681610"/>
    </source>
</evidence>
<gene>
    <name evidence="1" type="ORF">J4N46_04780</name>
</gene>
<dbReference type="Proteomes" id="UP000681610">
    <property type="component" value="Unassembled WGS sequence"/>
</dbReference>
<name>A0ABS3PWS0_9FLAO</name>